<dbReference type="OrthoDB" id="9793216at2"/>
<dbReference type="AlphaFoldDB" id="H1Y580"/>
<reference evidence="2" key="1">
    <citation type="submission" date="2011-09" db="EMBL/GenBank/DDBJ databases">
        <title>The permanent draft genome of Mucilaginibacter paludis DSM 18603.</title>
        <authorList>
            <consortium name="US DOE Joint Genome Institute (JGI-PGF)"/>
            <person name="Lucas S."/>
            <person name="Han J."/>
            <person name="Lapidus A."/>
            <person name="Bruce D."/>
            <person name="Goodwin L."/>
            <person name="Pitluck S."/>
            <person name="Peters L."/>
            <person name="Kyrpides N."/>
            <person name="Mavromatis K."/>
            <person name="Ivanova N."/>
            <person name="Mikhailova N."/>
            <person name="Held B."/>
            <person name="Detter J.C."/>
            <person name="Tapia R."/>
            <person name="Han C."/>
            <person name="Land M."/>
            <person name="Hauser L."/>
            <person name="Markowitz V."/>
            <person name="Cheng J.-F."/>
            <person name="Hugenholtz P."/>
            <person name="Woyke T."/>
            <person name="Wu D."/>
            <person name="Tindall B."/>
            <person name="Brambilla E."/>
            <person name="Klenk H.-P."/>
            <person name="Eisen J.A."/>
        </authorList>
    </citation>
    <scope>NUCLEOTIDE SEQUENCE [LARGE SCALE GENOMIC DNA]</scope>
    <source>
        <strain evidence="2">DSM 18603</strain>
    </source>
</reference>
<dbReference type="HOGENOM" id="CLU_105789_4_0_10"/>
<gene>
    <name evidence="2" type="ORF">Mucpa_4533</name>
</gene>
<dbReference type="Pfam" id="PF12867">
    <property type="entry name" value="DinB_2"/>
    <property type="match status" value="1"/>
</dbReference>
<dbReference type="eggNOG" id="COG0456">
    <property type="taxonomic scope" value="Bacteria"/>
</dbReference>
<dbReference type="SUPFAM" id="SSF109854">
    <property type="entry name" value="DinB/YfiT-like putative metalloenzymes"/>
    <property type="match status" value="1"/>
</dbReference>
<evidence type="ECO:0000313" key="2">
    <source>
        <dbReference type="EMBL" id="EHQ28623.1"/>
    </source>
</evidence>
<feature type="domain" description="DinB-like" evidence="1">
    <location>
        <begin position="21"/>
        <end position="144"/>
    </location>
</feature>
<keyword evidence="3" id="KW-1185">Reference proteome</keyword>
<evidence type="ECO:0000259" key="1">
    <source>
        <dbReference type="Pfam" id="PF12867"/>
    </source>
</evidence>
<organism evidence="2 3">
    <name type="scientific">Mucilaginibacter paludis DSM 18603</name>
    <dbReference type="NCBI Taxonomy" id="714943"/>
    <lineage>
        <taxon>Bacteria</taxon>
        <taxon>Pseudomonadati</taxon>
        <taxon>Bacteroidota</taxon>
        <taxon>Sphingobacteriia</taxon>
        <taxon>Sphingobacteriales</taxon>
        <taxon>Sphingobacteriaceae</taxon>
        <taxon>Mucilaginibacter</taxon>
    </lineage>
</organism>
<dbReference type="InterPro" id="IPR034660">
    <property type="entry name" value="DinB/YfiT-like"/>
</dbReference>
<dbReference type="Proteomes" id="UP000002774">
    <property type="component" value="Chromosome"/>
</dbReference>
<protein>
    <recommendedName>
        <fullName evidence="1">DinB-like domain-containing protein</fullName>
    </recommendedName>
</protein>
<dbReference type="RefSeq" id="WP_008509497.1">
    <property type="nucleotide sequence ID" value="NZ_CM001403.1"/>
</dbReference>
<dbReference type="STRING" id="714943.Mucpa_4533"/>
<proteinExistence type="predicted"/>
<evidence type="ECO:0000313" key="3">
    <source>
        <dbReference type="Proteomes" id="UP000002774"/>
    </source>
</evidence>
<name>H1Y580_9SPHI</name>
<accession>H1Y580</accession>
<sequence>MDTPEQQITQMIDDFLIRLITTDVNWDFKPLADRWSRKEIIGHLIDSANNNLNRFVRCTYEQNFKLIYAQDEWVAAQHYQDAKVDDLLTIWRLLNRQISRVLKNYPPSLLQNTCDTGKTDVSLHTVEWLANDYVRHLEHHLRQIIDWETGDNLINY</sequence>
<dbReference type="Gene3D" id="1.20.120.450">
    <property type="entry name" value="dinb family like domain"/>
    <property type="match status" value="1"/>
</dbReference>
<dbReference type="EMBL" id="CM001403">
    <property type="protein sequence ID" value="EHQ28623.1"/>
    <property type="molecule type" value="Genomic_DNA"/>
</dbReference>
<dbReference type="InterPro" id="IPR024775">
    <property type="entry name" value="DinB-like"/>
</dbReference>